<dbReference type="Proteomes" id="UP000265520">
    <property type="component" value="Unassembled WGS sequence"/>
</dbReference>
<keyword evidence="2" id="KW-1185">Reference proteome</keyword>
<dbReference type="EMBL" id="LXQA010975439">
    <property type="protein sequence ID" value="MCI79521.1"/>
    <property type="molecule type" value="Genomic_DNA"/>
</dbReference>
<evidence type="ECO:0000313" key="1">
    <source>
        <dbReference type="EMBL" id="MCI79521.1"/>
    </source>
</evidence>
<comment type="caution">
    <text evidence="1">The sequence shown here is derived from an EMBL/GenBank/DDBJ whole genome shotgun (WGS) entry which is preliminary data.</text>
</comment>
<dbReference type="AlphaFoldDB" id="A0A392UX99"/>
<sequence>VMVVGTTSAWGQLQGDSGRMAVCCNNVTVVGTSMW</sequence>
<accession>A0A392UX99</accession>
<evidence type="ECO:0000313" key="2">
    <source>
        <dbReference type="Proteomes" id="UP000265520"/>
    </source>
</evidence>
<organism evidence="1 2">
    <name type="scientific">Trifolium medium</name>
    <dbReference type="NCBI Taxonomy" id="97028"/>
    <lineage>
        <taxon>Eukaryota</taxon>
        <taxon>Viridiplantae</taxon>
        <taxon>Streptophyta</taxon>
        <taxon>Embryophyta</taxon>
        <taxon>Tracheophyta</taxon>
        <taxon>Spermatophyta</taxon>
        <taxon>Magnoliopsida</taxon>
        <taxon>eudicotyledons</taxon>
        <taxon>Gunneridae</taxon>
        <taxon>Pentapetalae</taxon>
        <taxon>rosids</taxon>
        <taxon>fabids</taxon>
        <taxon>Fabales</taxon>
        <taxon>Fabaceae</taxon>
        <taxon>Papilionoideae</taxon>
        <taxon>50 kb inversion clade</taxon>
        <taxon>NPAAA clade</taxon>
        <taxon>Hologalegina</taxon>
        <taxon>IRL clade</taxon>
        <taxon>Trifolieae</taxon>
        <taxon>Trifolium</taxon>
    </lineage>
</organism>
<reference evidence="1 2" key="1">
    <citation type="journal article" date="2018" name="Front. Plant Sci.">
        <title>Red Clover (Trifolium pratense) and Zigzag Clover (T. medium) - A Picture of Genomic Similarities and Differences.</title>
        <authorList>
            <person name="Dluhosova J."/>
            <person name="Istvanek J."/>
            <person name="Nedelnik J."/>
            <person name="Repkova J."/>
        </authorList>
    </citation>
    <scope>NUCLEOTIDE SEQUENCE [LARGE SCALE GENOMIC DNA]</scope>
    <source>
        <strain evidence="2">cv. 10/8</strain>
        <tissue evidence="1">Leaf</tissue>
    </source>
</reference>
<proteinExistence type="predicted"/>
<name>A0A392UX99_9FABA</name>
<protein>
    <submittedName>
        <fullName evidence="1">Uncharacterized protein</fullName>
    </submittedName>
</protein>
<feature type="non-terminal residue" evidence="1">
    <location>
        <position position="1"/>
    </location>
</feature>